<name>A0A929BCH2_9PSEU</name>
<accession>A0A929BCH2</accession>
<comment type="caution">
    <text evidence="2">The sequence shown here is derived from an EMBL/GenBank/DDBJ whole genome shotgun (WGS) entry which is preliminary data.</text>
</comment>
<keyword evidence="2" id="KW-0489">Methyltransferase</keyword>
<dbReference type="AlphaFoldDB" id="A0A929BCH2"/>
<feature type="domain" description="THUMP-like" evidence="1">
    <location>
        <begin position="316"/>
        <end position="387"/>
    </location>
</feature>
<dbReference type="GO" id="GO:0032259">
    <property type="term" value="P:methylation"/>
    <property type="evidence" value="ECO:0007669"/>
    <property type="project" value="UniProtKB-KW"/>
</dbReference>
<organism evidence="2 3">
    <name type="scientific">Saccharopolyspora montiporae</name>
    <dbReference type="NCBI Taxonomy" id="2781240"/>
    <lineage>
        <taxon>Bacteria</taxon>
        <taxon>Bacillati</taxon>
        <taxon>Actinomycetota</taxon>
        <taxon>Actinomycetes</taxon>
        <taxon>Pseudonocardiales</taxon>
        <taxon>Pseudonocardiaceae</taxon>
        <taxon>Saccharopolyspora</taxon>
    </lineage>
</organism>
<dbReference type="Pfam" id="PF18096">
    <property type="entry name" value="Thump_like"/>
    <property type="match status" value="1"/>
</dbReference>
<dbReference type="SUPFAM" id="SSF53335">
    <property type="entry name" value="S-adenosyl-L-methionine-dependent methyltransferases"/>
    <property type="match status" value="1"/>
</dbReference>
<keyword evidence="3" id="KW-1185">Reference proteome</keyword>
<evidence type="ECO:0000259" key="1">
    <source>
        <dbReference type="Pfam" id="PF18096"/>
    </source>
</evidence>
<reference evidence="2" key="1">
    <citation type="submission" date="2020-10" db="EMBL/GenBank/DDBJ databases">
        <title>Diversity and distribution of actinomycetes associated with coral in the coast of Hainan.</title>
        <authorList>
            <person name="Li F."/>
        </authorList>
    </citation>
    <scope>NUCLEOTIDE SEQUENCE</scope>
    <source>
        <strain evidence="2">HNM0983</strain>
    </source>
</reference>
<evidence type="ECO:0000313" key="3">
    <source>
        <dbReference type="Proteomes" id="UP000598360"/>
    </source>
</evidence>
<dbReference type="InterPro" id="IPR029063">
    <property type="entry name" value="SAM-dependent_MTases_sf"/>
</dbReference>
<evidence type="ECO:0000313" key="2">
    <source>
        <dbReference type="EMBL" id="MBE9376245.1"/>
    </source>
</evidence>
<dbReference type="Gene3D" id="3.40.50.150">
    <property type="entry name" value="Vaccinia Virus protein VP39"/>
    <property type="match status" value="1"/>
</dbReference>
<dbReference type="EMBL" id="JADEYC010000037">
    <property type="protein sequence ID" value="MBE9376245.1"/>
    <property type="molecule type" value="Genomic_DNA"/>
</dbReference>
<dbReference type="PANTHER" id="PTHR14741">
    <property type="entry name" value="S-ADENOSYLMETHIONINE-DEPENDENT METHYLTRANSFERASE RELATED"/>
    <property type="match status" value="1"/>
</dbReference>
<dbReference type="RefSeq" id="WP_193929733.1">
    <property type="nucleotide sequence ID" value="NZ_JADEYC010000037.1"/>
</dbReference>
<gene>
    <name evidence="2" type="ORF">IQ251_17485</name>
</gene>
<keyword evidence="2" id="KW-0808">Transferase</keyword>
<dbReference type="PANTHER" id="PTHR14741:SF32">
    <property type="entry name" value="TRIMETHYLGUANOSINE SYNTHASE"/>
    <property type="match status" value="1"/>
</dbReference>
<dbReference type="Proteomes" id="UP000598360">
    <property type="component" value="Unassembled WGS sequence"/>
</dbReference>
<proteinExistence type="predicted"/>
<dbReference type="GO" id="GO:0008168">
    <property type="term" value="F:methyltransferase activity"/>
    <property type="evidence" value="ECO:0007669"/>
    <property type="project" value="UniProtKB-KW"/>
</dbReference>
<sequence>MGYSFDLRDVAFLRSSAGADALARLDEWELTAATRLTDVARARSLVGERFAAAVLETGVLRRRARSKLTGADSWLLTDPALQQATATRVAEHRAERLAGRDVHDVTCSIGADAEQLAAVARTCVASDLDPVRLAMAEHNLAARGREVVLVRADALQPATRGTAVVADPARRDDTGRRRWNPAELEPPLDDLLAAYAGRDLVVKAAPGLDFDAVPDEAEVEIVSMSGQVREASLWFGDLAESGVRRRGTVLTGEGAWTITDREPDDCPVIEAGEWIVDPDGAVVRAGLVRQYAVRWGLGQLDPHIAYLTGPRPPAGVRAFRVQAQVRFREKALRALLRSHDVGSAEILVRGVDVDPDALRKRLKLTGSASATVVLTRIGDTATAFLCRAERT</sequence>
<protein>
    <submittedName>
        <fullName evidence="2">Class I SAM-dependent methyltransferase</fullName>
    </submittedName>
</protein>
<dbReference type="InterPro" id="IPR041497">
    <property type="entry name" value="Thump-like"/>
</dbReference>